<keyword evidence="6 7" id="KW-0804">Transcription</keyword>
<dbReference type="HAMAP" id="MF_00945_B">
    <property type="entry name" value="NusA_B"/>
    <property type="match status" value="1"/>
</dbReference>
<dbReference type="RefSeq" id="WP_096686538.1">
    <property type="nucleotide sequence ID" value="NZ_AP014564.1"/>
</dbReference>
<dbReference type="InterPro" id="IPR025249">
    <property type="entry name" value="TF_NusA_KH_1st"/>
</dbReference>
<reference evidence="11 12" key="1">
    <citation type="submission" date="2014-03" db="EMBL/GenBank/DDBJ databases">
        <title>complete genome sequence of Flavobacteriaceae bacterium JBKA-6.</title>
        <authorList>
            <person name="Takano T."/>
            <person name="Nakamura Y."/>
            <person name="Takuma S."/>
            <person name="Yasuike M."/>
            <person name="Matsuyama T."/>
            <person name="Sakai T."/>
            <person name="Fujiwara A."/>
            <person name="Kimoto K."/>
            <person name="Fukuda Y."/>
            <person name="Kondo H."/>
            <person name="Hirono I."/>
            <person name="Nakayasu C."/>
        </authorList>
    </citation>
    <scope>NUCLEOTIDE SEQUENCE [LARGE SCALE GENOMIC DNA]</scope>
    <source>
        <strain evidence="11 12">JBKA-6</strain>
    </source>
</reference>
<dbReference type="Gene3D" id="2.40.50.140">
    <property type="entry name" value="Nucleic acid-binding proteins"/>
    <property type="match status" value="1"/>
</dbReference>
<dbReference type="OrthoDB" id="9807233at2"/>
<name>A0A1J1E4S3_9FLAO</name>
<dbReference type="InterPro" id="IPR015946">
    <property type="entry name" value="KH_dom-like_a/b"/>
</dbReference>
<dbReference type="KEGG" id="ise:JBKA6_1039"/>
<dbReference type="SUPFAM" id="SSF54814">
    <property type="entry name" value="Prokaryotic type KH domain (KH-domain type II)"/>
    <property type="match status" value="2"/>
</dbReference>
<evidence type="ECO:0000256" key="7">
    <source>
        <dbReference type="HAMAP-Rule" id="MF_00945"/>
    </source>
</evidence>
<keyword evidence="2 7" id="KW-0963">Cytoplasm</keyword>
<evidence type="ECO:0000256" key="6">
    <source>
        <dbReference type="ARBA" id="ARBA00023163"/>
    </source>
</evidence>
<dbReference type="InterPro" id="IPR010213">
    <property type="entry name" value="TF_NusA"/>
</dbReference>
<dbReference type="Pfam" id="PF13184">
    <property type="entry name" value="KH_NusA_1st"/>
    <property type="match status" value="1"/>
</dbReference>
<evidence type="ECO:0000256" key="4">
    <source>
        <dbReference type="ARBA" id="ARBA00022884"/>
    </source>
</evidence>
<evidence type="ECO:0000256" key="2">
    <source>
        <dbReference type="ARBA" id="ARBA00022490"/>
    </source>
</evidence>
<dbReference type="InterPro" id="IPR009019">
    <property type="entry name" value="KH_sf_prok-type"/>
</dbReference>
<comment type="function">
    <text evidence="7">Participates in both transcription termination and antitermination.</text>
</comment>
<dbReference type="Gene3D" id="3.30.1480.10">
    <property type="entry name" value="NusA, N-terminal domain"/>
    <property type="match status" value="1"/>
</dbReference>
<evidence type="ECO:0000259" key="10">
    <source>
        <dbReference type="Pfam" id="PF26594"/>
    </source>
</evidence>
<comment type="subunit">
    <text evidence="7">Monomer. Binds directly to the core enzyme of the DNA-dependent RNA polymerase and to nascent RNA.</text>
</comment>
<dbReference type="PANTHER" id="PTHR22648:SF0">
    <property type="entry name" value="TRANSCRIPTION TERMINATION_ANTITERMINATION PROTEIN NUSA"/>
    <property type="match status" value="1"/>
</dbReference>
<dbReference type="SUPFAM" id="SSF69705">
    <property type="entry name" value="Transcription factor NusA, N-terminal domain"/>
    <property type="match status" value="1"/>
</dbReference>
<dbReference type="Pfam" id="PF08529">
    <property type="entry name" value="NusA_N"/>
    <property type="match status" value="1"/>
</dbReference>
<dbReference type="GO" id="GO:0006353">
    <property type="term" value="P:DNA-templated transcription termination"/>
    <property type="evidence" value="ECO:0007669"/>
    <property type="project" value="UniProtKB-UniRule"/>
</dbReference>
<dbReference type="CDD" id="cd22529">
    <property type="entry name" value="KH-II_NusA_rpt2"/>
    <property type="match status" value="1"/>
</dbReference>
<dbReference type="NCBIfam" id="TIGR01953">
    <property type="entry name" value="NusA"/>
    <property type="match status" value="1"/>
</dbReference>
<gene>
    <name evidence="7" type="primary">nusA</name>
    <name evidence="11" type="ORF">JBKA6_1039</name>
</gene>
<dbReference type="GO" id="GO:0005829">
    <property type="term" value="C:cytosol"/>
    <property type="evidence" value="ECO:0007669"/>
    <property type="project" value="TreeGrafter"/>
</dbReference>
<organism evidence="11 12">
    <name type="scientific">Ichthyobacterium seriolicida</name>
    <dbReference type="NCBI Taxonomy" id="242600"/>
    <lineage>
        <taxon>Bacteria</taxon>
        <taxon>Pseudomonadati</taxon>
        <taxon>Bacteroidota</taxon>
        <taxon>Flavobacteriia</taxon>
        <taxon>Flavobacteriales</taxon>
        <taxon>Ichthyobacteriaceae</taxon>
        <taxon>Ichthyobacterium</taxon>
    </lineage>
</organism>
<feature type="domain" description="Transcription factor NusA N-terminal" evidence="8">
    <location>
        <begin position="6"/>
        <end position="124"/>
    </location>
</feature>
<dbReference type="InterPro" id="IPR058582">
    <property type="entry name" value="KH_NusA_2nd"/>
</dbReference>
<evidence type="ECO:0000256" key="3">
    <source>
        <dbReference type="ARBA" id="ARBA00022814"/>
    </source>
</evidence>
<sequence>MNSIALIESFAEFKDIKSINRESLMSILEEVFRGVLSKKYGSDENFDIIVNPDKGDLEIWRNRVVVADEDLECSNKEISLSDAKEIESDFEIGESVVEPVYLKDLGRRGILYLRQGLSNKIQEYDSVIAYNKFIELKGEIITGEVHFVNRRNRTVIVIDDAQNEMILGYNDQIPSDSFRKGDTVRAIIKDVVLKNGKPFIFISRSSEGFLSKLFELEIPEILDGLIVVKGVARIPGERAKIAVESYDDRIDPVGACVGIRGNRIHGIVRELNNENIDVVNYTTNTQLYISRALSTAKPTSIIIDEEKKQAVVNLKPEDISKAIGKKGFNIRLASKLTGYEVEIYREALEGEEEDVELTEFCDEIDEWVINTFKGIGCDTAKSVLDLSIPELIKRTDLEEDTVAEVYKILQKEFE</sequence>
<comment type="subcellular location">
    <subcellularLocation>
        <location evidence="7">Cytoplasm</location>
    </subcellularLocation>
</comment>
<feature type="domain" description="Transcription factor NusA first KH" evidence="9">
    <location>
        <begin position="204"/>
        <end position="281"/>
    </location>
</feature>
<dbReference type="AlphaFoldDB" id="A0A1J1E4S3"/>
<dbReference type="GO" id="GO:0003700">
    <property type="term" value="F:DNA-binding transcription factor activity"/>
    <property type="evidence" value="ECO:0007669"/>
    <property type="project" value="InterPro"/>
</dbReference>
<protein>
    <recommendedName>
        <fullName evidence="7">Transcription termination/antitermination protein NusA</fullName>
    </recommendedName>
</protein>
<evidence type="ECO:0000313" key="12">
    <source>
        <dbReference type="Proteomes" id="UP000243197"/>
    </source>
</evidence>
<evidence type="ECO:0000256" key="1">
    <source>
        <dbReference type="ARBA" id="ARBA00022472"/>
    </source>
</evidence>
<dbReference type="Proteomes" id="UP000243197">
    <property type="component" value="Chromosome"/>
</dbReference>
<dbReference type="InterPro" id="IPR012340">
    <property type="entry name" value="NA-bd_OB-fold"/>
</dbReference>
<dbReference type="GO" id="GO:0003723">
    <property type="term" value="F:RNA binding"/>
    <property type="evidence" value="ECO:0007669"/>
    <property type="project" value="UniProtKB-UniRule"/>
</dbReference>
<dbReference type="GO" id="GO:0003746">
    <property type="term" value="F:translation elongation factor activity"/>
    <property type="evidence" value="ECO:0007669"/>
    <property type="project" value="UniProtKB-KW"/>
</dbReference>
<feature type="domain" description="NusA-like second KH" evidence="10">
    <location>
        <begin position="287"/>
        <end position="347"/>
    </location>
</feature>
<evidence type="ECO:0000256" key="5">
    <source>
        <dbReference type="ARBA" id="ARBA00023015"/>
    </source>
</evidence>
<dbReference type="CDD" id="cd02134">
    <property type="entry name" value="KH-II_NusA_rpt1"/>
    <property type="match status" value="1"/>
</dbReference>
<accession>A0A1J1E4S3</accession>
<dbReference type="InterPro" id="IPR030842">
    <property type="entry name" value="TF_NusA_bacterial"/>
</dbReference>
<keyword evidence="11" id="KW-0251">Elongation factor</keyword>
<keyword evidence="1 7" id="KW-0806">Transcription termination</keyword>
<keyword evidence="12" id="KW-1185">Reference proteome</keyword>
<evidence type="ECO:0000259" key="9">
    <source>
        <dbReference type="Pfam" id="PF13184"/>
    </source>
</evidence>
<dbReference type="InterPro" id="IPR036555">
    <property type="entry name" value="NusA_N_sf"/>
</dbReference>
<keyword evidence="11" id="KW-0648">Protein biosynthesis</keyword>
<dbReference type="Pfam" id="PF26594">
    <property type="entry name" value="KH_NusA_2nd"/>
    <property type="match status" value="1"/>
</dbReference>
<dbReference type="FunFam" id="3.30.300.20:FF:000002">
    <property type="entry name" value="Transcription termination/antitermination protein NusA"/>
    <property type="match status" value="1"/>
</dbReference>
<evidence type="ECO:0000313" key="11">
    <source>
        <dbReference type="EMBL" id="BAV95052.1"/>
    </source>
</evidence>
<proteinExistence type="inferred from homology"/>
<dbReference type="Gene3D" id="3.30.300.20">
    <property type="match status" value="2"/>
</dbReference>
<dbReference type="InterPro" id="IPR013735">
    <property type="entry name" value="TF_NusA_N"/>
</dbReference>
<dbReference type="EMBL" id="AP014564">
    <property type="protein sequence ID" value="BAV95052.1"/>
    <property type="molecule type" value="Genomic_DNA"/>
</dbReference>
<dbReference type="GO" id="GO:0031564">
    <property type="term" value="P:transcription antitermination"/>
    <property type="evidence" value="ECO:0007669"/>
    <property type="project" value="UniProtKB-UniRule"/>
</dbReference>
<evidence type="ECO:0000259" key="8">
    <source>
        <dbReference type="Pfam" id="PF08529"/>
    </source>
</evidence>
<dbReference type="SUPFAM" id="SSF50249">
    <property type="entry name" value="Nucleic acid-binding proteins"/>
    <property type="match status" value="1"/>
</dbReference>
<comment type="similarity">
    <text evidence="7">Belongs to the NusA family.</text>
</comment>
<keyword evidence="3 7" id="KW-0889">Transcription antitermination</keyword>
<keyword evidence="5 7" id="KW-0805">Transcription regulation</keyword>
<dbReference type="PANTHER" id="PTHR22648">
    <property type="entry name" value="TRANSCRIPTION TERMINATION FACTOR NUSA"/>
    <property type="match status" value="1"/>
</dbReference>
<keyword evidence="4 7" id="KW-0694">RNA-binding</keyword>